<comment type="caution">
    <text evidence="1">The sequence shown here is derived from an EMBL/GenBank/DDBJ whole genome shotgun (WGS) entry which is preliminary data.</text>
</comment>
<organism evidence="1 2">
    <name type="scientific">Colletotrichum phormii</name>
    <dbReference type="NCBI Taxonomy" id="359342"/>
    <lineage>
        <taxon>Eukaryota</taxon>
        <taxon>Fungi</taxon>
        <taxon>Dikarya</taxon>
        <taxon>Ascomycota</taxon>
        <taxon>Pezizomycotina</taxon>
        <taxon>Sordariomycetes</taxon>
        <taxon>Hypocreomycetidae</taxon>
        <taxon>Glomerellales</taxon>
        <taxon>Glomerellaceae</taxon>
        <taxon>Colletotrichum</taxon>
        <taxon>Colletotrichum acutatum species complex</taxon>
    </lineage>
</organism>
<evidence type="ECO:0000313" key="1">
    <source>
        <dbReference type="EMBL" id="KAK1639988.1"/>
    </source>
</evidence>
<evidence type="ECO:0000313" key="2">
    <source>
        <dbReference type="Proteomes" id="UP001243989"/>
    </source>
</evidence>
<name>A0AAI9ZXI4_9PEZI</name>
<accession>A0AAI9ZXI4</accession>
<proteinExistence type="predicted"/>
<dbReference type="AlphaFoldDB" id="A0AAI9ZXI4"/>
<dbReference type="GeneID" id="85479400"/>
<dbReference type="Proteomes" id="UP001243989">
    <property type="component" value="Unassembled WGS sequence"/>
</dbReference>
<gene>
    <name evidence="1" type="ORF">BDP81DRAFT_469922</name>
</gene>
<dbReference type="RefSeq" id="XP_060448595.1">
    <property type="nucleotide sequence ID" value="XM_060594538.1"/>
</dbReference>
<dbReference type="EMBL" id="JAHMHQ010000005">
    <property type="protein sequence ID" value="KAK1639988.1"/>
    <property type="molecule type" value="Genomic_DNA"/>
</dbReference>
<keyword evidence="2" id="KW-1185">Reference proteome</keyword>
<sequence>MKMYAAIDPESLEPFDIEDQAFGVDLAAREKYERAKDAYSKVLQLERTVDAVQKSLAERFSMLENDRWDESEAREFVPAGLMRLGRDQDAYNFAKRQYGDNAFEHPDTMIKSKNALFGTLNSLLLLKIKLYLDLRDICNADWMLRKFVVNRKGKDGVAMGLPSEVIDMIK</sequence>
<reference evidence="1" key="1">
    <citation type="submission" date="2021-06" db="EMBL/GenBank/DDBJ databases">
        <title>Comparative genomics, transcriptomics and evolutionary studies reveal genomic signatures of adaptation to plant cell wall in hemibiotrophic fungi.</title>
        <authorList>
            <consortium name="DOE Joint Genome Institute"/>
            <person name="Baroncelli R."/>
            <person name="Diaz J.F."/>
            <person name="Benocci T."/>
            <person name="Peng M."/>
            <person name="Battaglia E."/>
            <person name="Haridas S."/>
            <person name="Andreopoulos W."/>
            <person name="Labutti K."/>
            <person name="Pangilinan J."/>
            <person name="Floch G.L."/>
            <person name="Makela M.R."/>
            <person name="Henrissat B."/>
            <person name="Grigoriev I.V."/>
            <person name="Crouch J.A."/>
            <person name="De Vries R.P."/>
            <person name="Sukno S.A."/>
            <person name="Thon M.R."/>
        </authorList>
    </citation>
    <scope>NUCLEOTIDE SEQUENCE</scope>
    <source>
        <strain evidence="1">CBS 102054</strain>
    </source>
</reference>
<protein>
    <submittedName>
        <fullName evidence="1">Uncharacterized protein</fullName>
    </submittedName>
</protein>